<dbReference type="Proteomes" id="UP001597040">
    <property type="component" value="Unassembled WGS sequence"/>
</dbReference>
<keyword evidence="2" id="KW-1185">Reference proteome</keyword>
<sequence length="132" mass="15364">MSFRQKLTKYLDNHAETRENHQDSSLQTRYYKTTKDKGLKMLENYFRNSPDYKLNAVSSERGEISVITNKGRKAFIVVTVIMVRPFFTAIDFSVTTETVLPIDFGFSTKVIHQLYDQVNKELIQIDDIRMGS</sequence>
<evidence type="ECO:0000313" key="1">
    <source>
        <dbReference type="EMBL" id="MFD1038090.1"/>
    </source>
</evidence>
<reference evidence="2" key="1">
    <citation type="journal article" date="2019" name="Int. J. Syst. Evol. Microbiol.">
        <title>The Global Catalogue of Microorganisms (GCM) 10K type strain sequencing project: providing services to taxonomists for standard genome sequencing and annotation.</title>
        <authorList>
            <consortium name="The Broad Institute Genomics Platform"/>
            <consortium name="The Broad Institute Genome Sequencing Center for Infectious Disease"/>
            <person name="Wu L."/>
            <person name="Ma J."/>
        </authorList>
    </citation>
    <scope>NUCLEOTIDE SEQUENCE [LARGE SCALE GENOMIC DNA]</scope>
    <source>
        <strain evidence="2">CCUG 56754</strain>
    </source>
</reference>
<organism evidence="1 2">
    <name type="scientific">Virgibacillus byunsanensis</name>
    <dbReference type="NCBI Taxonomy" id="570945"/>
    <lineage>
        <taxon>Bacteria</taxon>
        <taxon>Bacillati</taxon>
        <taxon>Bacillota</taxon>
        <taxon>Bacilli</taxon>
        <taxon>Bacillales</taxon>
        <taxon>Bacillaceae</taxon>
        <taxon>Virgibacillus</taxon>
    </lineage>
</organism>
<protein>
    <submittedName>
        <fullName evidence="1">Cytosolic protein</fullName>
    </submittedName>
</protein>
<accession>A0ABW3LJI6</accession>
<evidence type="ECO:0000313" key="2">
    <source>
        <dbReference type="Proteomes" id="UP001597040"/>
    </source>
</evidence>
<name>A0ABW3LJI6_9BACI</name>
<dbReference type="EMBL" id="JBHTKJ010000013">
    <property type="protein sequence ID" value="MFD1038090.1"/>
    <property type="molecule type" value="Genomic_DNA"/>
</dbReference>
<gene>
    <name evidence="1" type="ORF">ACFQ3N_06660</name>
</gene>
<comment type="caution">
    <text evidence="1">The sequence shown here is derived from an EMBL/GenBank/DDBJ whole genome shotgun (WGS) entry which is preliminary data.</text>
</comment>
<proteinExistence type="predicted"/>
<dbReference type="RefSeq" id="WP_390360752.1">
    <property type="nucleotide sequence ID" value="NZ_JBHTKJ010000013.1"/>
</dbReference>